<protein>
    <submittedName>
        <fullName evidence="2">Nucleotide-diphospho-sugar transferase</fullName>
    </submittedName>
</protein>
<evidence type="ECO:0000259" key="1">
    <source>
        <dbReference type="Pfam" id="PF03407"/>
    </source>
</evidence>
<organism evidence="2 3">
    <name type="scientific">Clostridium pasteurianum BC1</name>
    <dbReference type="NCBI Taxonomy" id="86416"/>
    <lineage>
        <taxon>Bacteria</taxon>
        <taxon>Bacillati</taxon>
        <taxon>Bacillota</taxon>
        <taxon>Clostridia</taxon>
        <taxon>Eubacteriales</taxon>
        <taxon>Clostridiaceae</taxon>
        <taxon>Clostridium</taxon>
    </lineage>
</organism>
<dbReference type="KEGG" id="cpas:Clopa_3075"/>
<dbReference type="STRING" id="86416.Clopa_3075"/>
<keyword evidence="3" id="KW-1185">Reference proteome</keyword>
<dbReference type="GO" id="GO:0016740">
    <property type="term" value="F:transferase activity"/>
    <property type="evidence" value="ECO:0007669"/>
    <property type="project" value="UniProtKB-KW"/>
</dbReference>
<reference evidence="2 3" key="1">
    <citation type="submission" date="2012-01" db="EMBL/GenBank/DDBJ databases">
        <title>Complete sequence of chromosome of Clostridium pasteurianum BC1.</title>
        <authorList>
            <consortium name="US DOE Joint Genome Institute"/>
            <person name="Lucas S."/>
            <person name="Han J."/>
            <person name="Lapidus A."/>
            <person name="Cheng J.-F."/>
            <person name="Goodwin L."/>
            <person name="Pitluck S."/>
            <person name="Peters L."/>
            <person name="Mikhailova N."/>
            <person name="Teshima H."/>
            <person name="Detter J.C."/>
            <person name="Han C."/>
            <person name="Tapia R."/>
            <person name="Land M."/>
            <person name="Hauser L."/>
            <person name="Kyrpides N."/>
            <person name="Ivanova N."/>
            <person name="Pagani I."/>
            <person name="Dunn J."/>
            <person name="Taghavi S."/>
            <person name="Francis A."/>
            <person name="van der Lelie D."/>
            <person name="Woyke T."/>
        </authorList>
    </citation>
    <scope>NUCLEOTIDE SEQUENCE [LARGE SCALE GENOMIC DNA]</scope>
    <source>
        <strain evidence="2 3">BC1</strain>
    </source>
</reference>
<dbReference type="RefSeq" id="WP_015616192.1">
    <property type="nucleotide sequence ID" value="NC_021182.1"/>
</dbReference>
<dbReference type="Proteomes" id="UP000013523">
    <property type="component" value="Chromosome"/>
</dbReference>
<keyword evidence="2" id="KW-0808">Transferase</keyword>
<name>R4KE57_CLOPA</name>
<dbReference type="eggNOG" id="COG1442">
    <property type="taxonomic scope" value="Bacteria"/>
</dbReference>
<dbReference type="SUPFAM" id="SSF53448">
    <property type="entry name" value="Nucleotide-diphospho-sugar transferases"/>
    <property type="match status" value="2"/>
</dbReference>
<dbReference type="Pfam" id="PF03407">
    <property type="entry name" value="Nucleotid_trans"/>
    <property type="match status" value="1"/>
</dbReference>
<evidence type="ECO:0000313" key="3">
    <source>
        <dbReference type="Proteomes" id="UP000013523"/>
    </source>
</evidence>
<dbReference type="AlphaFoldDB" id="R4KE57"/>
<dbReference type="HOGENOM" id="CLU_406945_0_0_9"/>
<dbReference type="InterPro" id="IPR005069">
    <property type="entry name" value="Nucl-diP-sugar_transferase"/>
</dbReference>
<dbReference type="EMBL" id="CP003261">
    <property type="protein sequence ID" value="AGK97900.1"/>
    <property type="molecule type" value="Genomic_DNA"/>
</dbReference>
<dbReference type="Gene3D" id="3.90.550.10">
    <property type="entry name" value="Spore Coat Polysaccharide Biosynthesis Protein SpsA, Chain A"/>
    <property type="match status" value="2"/>
</dbReference>
<dbReference type="OrthoDB" id="186344at2"/>
<evidence type="ECO:0000313" key="2">
    <source>
        <dbReference type="EMBL" id="AGK97900.1"/>
    </source>
</evidence>
<proteinExistence type="predicted"/>
<dbReference type="InterPro" id="IPR029044">
    <property type="entry name" value="Nucleotide-diphossugar_trans"/>
</dbReference>
<gene>
    <name evidence="2" type="ORF">Clopa_3075</name>
</gene>
<accession>R4KE57</accession>
<sequence>MILHSNTKAEKLSTNIRINESNNYSINADSYNDKNKLPANKTLHFCTLLGKGYVFKVLALYSSLEQHSKNFHIWICCIDNKSYSILTNMNLINATVFQVSDIENAELELVQIKNSRKENQYCWTLKPFVINYVLNNYHVDSIIYCDSDIFFFSDPSVIFDEWSDYSVFICPQRDRDWVHRLYGKYQAGLIGFKKDKNGLESLNWWGKKCIEWCSSYLDPKNERWGDQKYLDKIPLLFSSVKISQNLGLDAAPWNIVYNKKINISIKDNIPYIENYKLVAYHFVYISVFNDTGYSIQTLTDLSTSGIIKNMIYLPYFKSIRTAIKNVKDNVNENINILFKDINAKKQKNIYSKIYNLVFNKNKHKGYYFCTLTSQQYIIRCIALYKSLKNTINNFNLYICCMDDISFSTLQNMSLKNVILIHVNDVENNELLKVKHNRDIQEYSWTMKAPLILYVLKNFNVDSIVYCDSDIFFFKNPNKIFNQWKGHDIFLCKQRVSNDYARFHGNYQAGLIGFRNNKNCYDILKWWKQKCIEWCYSSAQPELGRWGDQKYLDKLPMLFSNIKIINHLGIDAAAWNLIIHNNYKIHTKYNDVYIENSKLIVYHFGRMEIFNDSEFDLWRLAILKFDKNIIDNIYIPYLNEIKNVINELKSLEGITIEDFYDKESIKEAKNFYRLNK</sequence>
<dbReference type="PATRIC" id="fig|86416.3.peg.3064"/>
<feature type="domain" description="Nucleotide-diphospho-sugar transferase" evidence="1">
    <location>
        <begin position="395"/>
        <end position="530"/>
    </location>
</feature>